<reference evidence="3 4" key="1">
    <citation type="submission" date="2020-03" db="EMBL/GenBank/DDBJ databases">
        <title>Whole genome shotgun sequence of Phytohabitans houttuyneae NBRC 108639.</title>
        <authorList>
            <person name="Komaki H."/>
            <person name="Tamura T."/>
        </authorList>
    </citation>
    <scope>NUCLEOTIDE SEQUENCE [LARGE SCALE GENOMIC DNA]</scope>
    <source>
        <strain evidence="3 4">NBRC 108639</strain>
    </source>
</reference>
<accession>A0A6V8K0P9</accession>
<dbReference type="InterPro" id="IPR053524">
    <property type="entry name" value="Aerial_hyphae_peptide-synth"/>
</dbReference>
<evidence type="ECO:0000256" key="1">
    <source>
        <dbReference type="SAM" id="MobiDB-lite"/>
    </source>
</evidence>
<evidence type="ECO:0000313" key="3">
    <source>
        <dbReference type="EMBL" id="GFJ75931.1"/>
    </source>
</evidence>
<dbReference type="RefSeq" id="WP_173052541.1">
    <property type="nucleotide sequence ID" value="NZ_BAABGO010000007.1"/>
</dbReference>
<organism evidence="3 4">
    <name type="scientific">Phytohabitans houttuyneae</name>
    <dbReference type="NCBI Taxonomy" id="1076126"/>
    <lineage>
        <taxon>Bacteria</taxon>
        <taxon>Bacillati</taxon>
        <taxon>Actinomycetota</taxon>
        <taxon>Actinomycetes</taxon>
        <taxon>Micromonosporales</taxon>
        <taxon>Micromonosporaceae</taxon>
    </lineage>
</organism>
<keyword evidence="3" id="KW-0808">Transferase</keyword>
<dbReference type="Pfam" id="PF25816">
    <property type="entry name" value="RamC_N"/>
    <property type="match status" value="1"/>
</dbReference>
<keyword evidence="3" id="KW-0418">Kinase</keyword>
<dbReference type="SMART" id="SM01260">
    <property type="entry name" value="LANC_like"/>
    <property type="match status" value="1"/>
</dbReference>
<dbReference type="InterPro" id="IPR057929">
    <property type="entry name" value="RamC_N"/>
</dbReference>
<feature type="domain" description="Protein kinase" evidence="2">
    <location>
        <begin position="230"/>
        <end position="497"/>
    </location>
</feature>
<dbReference type="NCBIfam" id="NF038151">
    <property type="entry name" value="lanthi_synth_III"/>
    <property type="match status" value="1"/>
</dbReference>
<gene>
    <name evidence="3" type="ORF">Phou_001110</name>
</gene>
<dbReference type="GO" id="GO:0004674">
    <property type="term" value="F:protein serine/threonine kinase activity"/>
    <property type="evidence" value="ECO:0007669"/>
    <property type="project" value="UniProtKB-KW"/>
</dbReference>
<dbReference type="InterPro" id="IPR007822">
    <property type="entry name" value="LANC-like"/>
</dbReference>
<reference evidence="3 4" key="2">
    <citation type="submission" date="2020-03" db="EMBL/GenBank/DDBJ databases">
        <authorList>
            <person name="Ichikawa N."/>
            <person name="Kimura A."/>
            <person name="Kitahashi Y."/>
            <person name="Uohara A."/>
        </authorList>
    </citation>
    <scope>NUCLEOTIDE SEQUENCE [LARGE SCALE GENOMIC DNA]</scope>
    <source>
        <strain evidence="3 4">NBRC 108639</strain>
    </source>
</reference>
<dbReference type="InterPro" id="IPR011009">
    <property type="entry name" value="Kinase-like_dom_sf"/>
</dbReference>
<dbReference type="EMBL" id="BLPF01000001">
    <property type="protein sequence ID" value="GFJ75931.1"/>
    <property type="molecule type" value="Genomic_DNA"/>
</dbReference>
<dbReference type="PROSITE" id="PS50011">
    <property type="entry name" value="PROTEIN_KINASE_DOM"/>
    <property type="match status" value="1"/>
</dbReference>
<keyword evidence="4" id="KW-1185">Reference proteome</keyword>
<dbReference type="CDD" id="cd04791">
    <property type="entry name" value="LanC_SerThrkinase"/>
    <property type="match status" value="1"/>
</dbReference>
<dbReference type="Proteomes" id="UP000482800">
    <property type="component" value="Unassembled WGS sequence"/>
</dbReference>
<dbReference type="Gene3D" id="1.10.510.10">
    <property type="entry name" value="Transferase(Phosphotransferase) domain 1"/>
    <property type="match status" value="1"/>
</dbReference>
<evidence type="ECO:0000259" key="2">
    <source>
        <dbReference type="PROSITE" id="PS50011"/>
    </source>
</evidence>
<dbReference type="SUPFAM" id="SSF56112">
    <property type="entry name" value="Protein kinase-like (PK-like)"/>
    <property type="match status" value="1"/>
</dbReference>
<dbReference type="GO" id="GO:0031179">
    <property type="term" value="P:peptide modification"/>
    <property type="evidence" value="ECO:0007669"/>
    <property type="project" value="InterPro"/>
</dbReference>
<keyword evidence="3" id="KW-0723">Serine/threonine-protein kinase</keyword>
<dbReference type="SUPFAM" id="SSF158745">
    <property type="entry name" value="LanC-like"/>
    <property type="match status" value="1"/>
</dbReference>
<dbReference type="GO" id="GO:0005524">
    <property type="term" value="F:ATP binding"/>
    <property type="evidence" value="ECO:0007669"/>
    <property type="project" value="InterPro"/>
</dbReference>
<dbReference type="InterPro" id="IPR058053">
    <property type="entry name" value="RamC_C"/>
</dbReference>
<dbReference type="AlphaFoldDB" id="A0A6V8K0P9"/>
<evidence type="ECO:0000313" key="4">
    <source>
        <dbReference type="Proteomes" id="UP000482800"/>
    </source>
</evidence>
<name>A0A6V8K0P9_9ACTN</name>
<dbReference type="SMART" id="SM00220">
    <property type="entry name" value="S_TKc"/>
    <property type="match status" value="1"/>
</dbReference>
<comment type="caution">
    <text evidence="3">The sequence shown here is derived from an EMBL/GenBank/DDBJ whole genome shotgun (WGS) entry which is preliminary data.</text>
</comment>
<proteinExistence type="predicted"/>
<feature type="region of interest" description="Disordered" evidence="1">
    <location>
        <begin position="859"/>
        <end position="909"/>
    </location>
</feature>
<protein>
    <submittedName>
        <fullName evidence="3">Serine/threonine protein kinase</fullName>
    </submittedName>
</protein>
<dbReference type="Pfam" id="PF00069">
    <property type="entry name" value="Pkinase"/>
    <property type="match status" value="1"/>
</dbReference>
<sequence length="909" mass="98487">MDDRYEAFCMASPLFYDVLHSTTKASFRTADRPLADGWIRKEQDDWWVFRPPGRSGSGRTDLPPQGWKIHVSATLDNADRVLDTVWDYCVPRGIDFKFLRSPGALLGRVSKYAPRGYSGKLVTIYPVDDDACHTILRELGEQLDGEPNPYILSDLRWGAGPLFVRYGAFAARYCVGPRGTVVPAIADASGTLVPDRRDPVFHVPEWVTLPDFLAPHLAARNAVSIADLPYEIERVLHFSNGGGIYVGTEKATGRSVVLKEGRPHAGLDGRGKDAADRVEWEYEVLRRLAGVPGVPEVYDLFWVGEHRFLAMEHIDGTPLSRAVVRRFPLTDLNAGPEEAAAYTEWALGIHAQVSETIRGIHERGLVYGDMHMFNVLVTEDDRTFLLDFEVASSIEEATRPALGNQGFSPPRGTKGVDVDRYGLACLRFALFLPLSNMVWLHRPKVHHHAEVIAEHYPVPPEFLAEGVEVIAPGTAAPAPWPAARAGAEDLAATWPSLRDSLSRAILASATPERDDRLFPGDVQQFSEGGRINLSHGAAGVLYALSVTGAGRDERLEQWFLAKVRRPESGTSPGLFDGLHGAAFVLDHLGHRQAALDAVDLCLREEWQSLGLDLQGGLAGIGLNLLHFADHTGEPALRLAAHRAAELVAERLGTVDSVPETSGRENPLAGLMRGSSGPALLLIRAFDDTGDPAYLDHAAVALRQDLRRCVTRETGELHVNEGWRTMPYLDSGSVGVGLALDEYLARRHDDEFAEAARGAELAAQSTMYVFPGLFSGRAGILLYLAARSADPATDPRVAKQVRNLGWHAVPYGDGFAFPGTSLMRLSMDLATGTAGVLLALGAALHGEPVHAPLLHPGARRFVQGPARSGPRSEATSPDRAGALDVQRAERAQGGSAPQSPAPTGAGQVTP</sequence>
<dbReference type="Gene3D" id="1.50.10.20">
    <property type="match status" value="1"/>
</dbReference>
<dbReference type="InterPro" id="IPR000719">
    <property type="entry name" value="Prot_kinase_dom"/>
</dbReference>